<feature type="compositionally biased region" description="Basic residues" evidence="1">
    <location>
        <begin position="183"/>
        <end position="204"/>
    </location>
</feature>
<keyword evidence="3" id="KW-1185">Reference proteome</keyword>
<proteinExistence type="predicted"/>
<evidence type="ECO:0000313" key="3">
    <source>
        <dbReference type="Proteomes" id="UP001232148"/>
    </source>
</evidence>
<protein>
    <submittedName>
        <fullName evidence="2">Uncharacterized protein</fullName>
    </submittedName>
</protein>
<organism evidence="2 3">
    <name type="scientific">Colletotrichum zoysiae</name>
    <dbReference type="NCBI Taxonomy" id="1216348"/>
    <lineage>
        <taxon>Eukaryota</taxon>
        <taxon>Fungi</taxon>
        <taxon>Dikarya</taxon>
        <taxon>Ascomycota</taxon>
        <taxon>Pezizomycotina</taxon>
        <taxon>Sordariomycetes</taxon>
        <taxon>Hypocreomycetidae</taxon>
        <taxon>Glomerellales</taxon>
        <taxon>Glomerellaceae</taxon>
        <taxon>Colletotrichum</taxon>
        <taxon>Colletotrichum graminicola species complex</taxon>
    </lineage>
</organism>
<evidence type="ECO:0000256" key="1">
    <source>
        <dbReference type="SAM" id="MobiDB-lite"/>
    </source>
</evidence>
<accession>A0AAD9LVD7</accession>
<gene>
    <name evidence="2" type="ORF">LX32DRAFT_223355</name>
</gene>
<reference evidence="2" key="1">
    <citation type="submission" date="2021-06" db="EMBL/GenBank/DDBJ databases">
        <title>Comparative genomics, transcriptomics and evolutionary studies reveal genomic signatures of adaptation to plant cell wall in hemibiotrophic fungi.</title>
        <authorList>
            <consortium name="DOE Joint Genome Institute"/>
            <person name="Baroncelli R."/>
            <person name="Diaz J.F."/>
            <person name="Benocci T."/>
            <person name="Peng M."/>
            <person name="Battaglia E."/>
            <person name="Haridas S."/>
            <person name="Andreopoulos W."/>
            <person name="Labutti K."/>
            <person name="Pangilinan J."/>
            <person name="Floch G.L."/>
            <person name="Makela M.R."/>
            <person name="Henrissat B."/>
            <person name="Grigoriev I.V."/>
            <person name="Crouch J.A."/>
            <person name="De Vries R.P."/>
            <person name="Sukno S.A."/>
            <person name="Thon M.R."/>
        </authorList>
    </citation>
    <scope>NUCLEOTIDE SEQUENCE</scope>
    <source>
        <strain evidence="2">MAFF235873</strain>
    </source>
</reference>
<feature type="region of interest" description="Disordered" evidence="1">
    <location>
        <begin position="183"/>
        <end position="224"/>
    </location>
</feature>
<name>A0AAD9LVD7_9PEZI</name>
<evidence type="ECO:0000313" key="2">
    <source>
        <dbReference type="EMBL" id="KAK2021882.1"/>
    </source>
</evidence>
<dbReference type="Proteomes" id="UP001232148">
    <property type="component" value="Unassembled WGS sequence"/>
</dbReference>
<dbReference type="AlphaFoldDB" id="A0AAD9LVD7"/>
<comment type="caution">
    <text evidence="2">The sequence shown here is derived from an EMBL/GenBank/DDBJ whole genome shotgun (WGS) entry which is preliminary data.</text>
</comment>
<sequence>MACTTAAARGASHWVPRPFTLDGERAFSLFSLSPCRPGPSSGIVSGPYRLIRVAGYLPAHCPTKRQKTDATLTKGIGFPMRSNEPGAYCVPATTHNAHRTYGVMPPTIGAPCLPTYQCFPTALLAALMFRSRCRNHTSHTAHGGGTIVQSVNEKGDTTCSTRVRVGRLCHMVSWDGLSGSFRLKPKRSSHPTGLARRRGKRKRVLSVPDATVPPPRAPDETYGE</sequence>
<dbReference type="EMBL" id="MU843074">
    <property type="protein sequence ID" value="KAK2021882.1"/>
    <property type="molecule type" value="Genomic_DNA"/>
</dbReference>